<keyword evidence="1 6" id="KW-0349">Heme</keyword>
<dbReference type="EMBL" id="QGMJ01001064">
    <property type="protein sequence ID" value="TVY32357.1"/>
    <property type="molecule type" value="Genomic_DNA"/>
</dbReference>
<protein>
    <submittedName>
        <fullName evidence="7">Psi-producing oxygenase A</fullName>
    </submittedName>
</protein>
<evidence type="ECO:0000256" key="4">
    <source>
        <dbReference type="ARBA" id="ARBA00023002"/>
    </source>
</evidence>
<evidence type="ECO:0000313" key="7">
    <source>
        <dbReference type="EMBL" id="TVY32357.1"/>
    </source>
</evidence>
<dbReference type="InterPro" id="IPR034812">
    <property type="entry name" value="Ppo-like_N"/>
</dbReference>
<evidence type="ECO:0000256" key="5">
    <source>
        <dbReference type="ARBA" id="ARBA00023004"/>
    </source>
</evidence>
<evidence type="ECO:0000256" key="1">
    <source>
        <dbReference type="ARBA" id="ARBA00022617"/>
    </source>
</evidence>
<proteinExistence type="predicted"/>
<dbReference type="PANTHER" id="PTHR11903">
    <property type="entry name" value="PROSTAGLANDIN G/H SYNTHASE"/>
    <property type="match status" value="1"/>
</dbReference>
<keyword evidence="4" id="KW-0560">Oxidoreductase</keyword>
<dbReference type="InterPro" id="IPR010255">
    <property type="entry name" value="Haem_peroxidase_sf"/>
</dbReference>
<dbReference type="GO" id="GO:0004497">
    <property type="term" value="F:monooxygenase activity"/>
    <property type="evidence" value="ECO:0007669"/>
    <property type="project" value="InterPro"/>
</dbReference>
<dbReference type="GO" id="GO:0051213">
    <property type="term" value="F:dioxygenase activity"/>
    <property type="evidence" value="ECO:0007669"/>
    <property type="project" value="UniProtKB-KW"/>
</dbReference>
<comment type="caution">
    <text evidence="7">The sequence shown here is derived from an EMBL/GenBank/DDBJ whole genome shotgun (WGS) entry which is preliminary data.</text>
</comment>
<evidence type="ECO:0000256" key="2">
    <source>
        <dbReference type="ARBA" id="ARBA00022723"/>
    </source>
</evidence>
<accession>A0A8H8RDY0</accession>
<evidence type="ECO:0000256" key="6">
    <source>
        <dbReference type="PIRSR" id="PIRSR619791-2"/>
    </source>
</evidence>
<dbReference type="PROSITE" id="PS50292">
    <property type="entry name" value="PEROXIDASE_3"/>
    <property type="match status" value="1"/>
</dbReference>
<dbReference type="Gene3D" id="1.10.640.10">
    <property type="entry name" value="Haem peroxidase domain superfamily, animal type"/>
    <property type="match status" value="1"/>
</dbReference>
<dbReference type="CDD" id="cd20612">
    <property type="entry name" value="CYP_LDS-like_C"/>
    <property type="match status" value="1"/>
</dbReference>
<dbReference type="InterPro" id="IPR019791">
    <property type="entry name" value="Haem_peroxidase_animal"/>
</dbReference>
<dbReference type="InterPro" id="IPR036396">
    <property type="entry name" value="Cyt_P450_sf"/>
</dbReference>
<dbReference type="GO" id="GO:0005506">
    <property type="term" value="F:iron ion binding"/>
    <property type="evidence" value="ECO:0007669"/>
    <property type="project" value="InterPro"/>
</dbReference>
<dbReference type="SUPFAM" id="SSF48264">
    <property type="entry name" value="Cytochrome P450"/>
    <property type="match status" value="1"/>
</dbReference>
<evidence type="ECO:0000313" key="8">
    <source>
        <dbReference type="Proteomes" id="UP000462212"/>
    </source>
</evidence>
<keyword evidence="3" id="KW-0223">Dioxygenase</keyword>
<keyword evidence="8" id="KW-1185">Reference proteome</keyword>
<dbReference type="GO" id="GO:0006631">
    <property type="term" value="P:fatty acid metabolic process"/>
    <property type="evidence" value="ECO:0007669"/>
    <property type="project" value="UniProtKB-ARBA"/>
</dbReference>
<dbReference type="InterPro" id="IPR037120">
    <property type="entry name" value="Haem_peroxidase_sf_animal"/>
</dbReference>
<organism evidence="7 8">
    <name type="scientific">Lachnellula subtilissima</name>
    <dbReference type="NCBI Taxonomy" id="602034"/>
    <lineage>
        <taxon>Eukaryota</taxon>
        <taxon>Fungi</taxon>
        <taxon>Dikarya</taxon>
        <taxon>Ascomycota</taxon>
        <taxon>Pezizomycotina</taxon>
        <taxon>Leotiomycetes</taxon>
        <taxon>Helotiales</taxon>
        <taxon>Lachnaceae</taxon>
        <taxon>Lachnellula</taxon>
    </lineage>
</organism>
<feature type="binding site" description="axial binding residue" evidence="6">
    <location>
        <position position="388"/>
    </location>
    <ligand>
        <name>heme b</name>
        <dbReference type="ChEBI" id="CHEBI:60344"/>
    </ligand>
    <ligandPart>
        <name>Fe</name>
        <dbReference type="ChEBI" id="CHEBI:18248"/>
    </ligandPart>
</feature>
<name>A0A8H8RDY0_9HELO</name>
<dbReference type="GO" id="GO:0020037">
    <property type="term" value="F:heme binding"/>
    <property type="evidence" value="ECO:0007669"/>
    <property type="project" value="InterPro"/>
</dbReference>
<reference evidence="7 8" key="1">
    <citation type="submission" date="2018-05" db="EMBL/GenBank/DDBJ databases">
        <title>Genome sequencing and assembly of the regulated plant pathogen Lachnellula willkommii and related sister species for the development of diagnostic species identification markers.</title>
        <authorList>
            <person name="Giroux E."/>
            <person name="Bilodeau G."/>
        </authorList>
    </citation>
    <scope>NUCLEOTIDE SEQUENCE [LARGE SCALE GENOMIC DNA]</scope>
    <source>
        <strain evidence="7 8">CBS 197.66</strain>
    </source>
</reference>
<dbReference type="InterPro" id="IPR050783">
    <property type="entry name" value="Oxylipin_biosynth_metab"/>
</dbReference>
<dbReference type="SUPFAM" id="SSF48113">
    <property type="entry name" value="Heme-dependent peroxidases"/>
    <property type="match status" value="1"/>
</dbReference>
<dbReference type="CDD" id="cd09817">
    <property type="entry name" value="linoleate_diol_synthase_like"/>
    <property type="match status" value="1"/>
</dbReference>
<dbReference type="Gene3D" id="1.10.630.10">
    <property type="entry name" value="Cytochrome P450"/>
    <property type="match status" value="1"/>
</dbReference>
<dbReference type="OrthoDB" id="823504at2759"/>
<sequence>MASRPKTPVNTSSTEHNQWRKEIDSALKAVKQVIGRSLSPIPTQRYIPLNDDNQKTTGLIHDLQKLGFKDVATLLSLFNSEVKGVQDDNKFLLENLVGVLSKLDLTSKVSSQLTTGFVNNLWNALPHLPPTSLGSKYKYREADGSYNNIRIPELGAANTPYARSAKPKVLQNIALPDPGAIFDSLMVRGDTFEPHPNKISSMLFYLATVIIHDIFRTDHNDFNNSMTSSYLDLSPLYGSSQEEQNTVRSFKDGKLKPDCFSEKRILGFPPGVGVLVIMFNRFHNYVVTQLALISENGRFSKPKDDATKESWAKYDNDLFQTGRLITCGLYVNCVLKDYVRTILSLNRTGTKWDLDPRASEVKSLFNNPAAEGTGNQVSAEFNLIYRWHSAVSEKDDKWTQDIYTRMFPGKKPEDVTVPELLGALRAMEKDIAEDPLQRPFAGLTRNADGSLDDDALVEIVQSSVEDIAGSFGANRVPKNLRAVEILGIIQARSWNLASLNEFREFTGLTKHATFEDINPDPEVATKLRNLYEHPDYVELYPGLVAEKAKPPMSPGSGLCVNFTTSYAILSDAVSLVRGDRFYTLDYTPKNLTNWGFNEVQYDLNVDDGAVFHKLFFRAFPNHFKDNSIYAHFPFVVPSENLVILKSLGRADKYSWDKPIRVPEPIVIKSYAAVKEILDDKTNWKVTWGEAITFLTSQPKKKNGVDFALAGDKAPNADSRKLIIKGLHPDKWQGEVKRFYEETTTNFLKTHGYKVPGTTAYQVDIVRDVANLVSTRFAASVFSLPIKTEEHPRGIYTEQELYTFLSILFIVIFNNADVAKSFQLREAGHILAQQLGDLILINAEAISNTGIIGDLLARLHESSPLTDYGTHMIQRLLDTNLSVKDVVWSHLLPAAAAMTANQSGIFTQSLDYYLGDGAQYIPELYRLSKENTKEAEDKILRYFMEGARLRATVGVYRDYQPTPPSPSPAIISDAGDKITVPVGRRVFVDIIMASLDATAFPDPLAVRLDRPLDSYLHYGWGPHQCAGMDASMVAMTAMFKTVFGLRNLRRAVGSAPGGKWYGESQGEMKRIAGPAGVEVYMTPDQSSYFPFPTTMKVQWDAE</sequence>
<keyword evidence="2 6" id="KW-0479">Metal-binding</keyword>
<evidence type="ECO:0000256" key="3">
    <source>
        <dbReference type="ARBA" id="ARBA00022964"/>
    </source>
</evidence>
<dbReference type="PRINTS" id="PR00457">
    <property type="entry name" value="ANPEROXIDASE"/>
</dbReference>
<dbReference type="GO" id="GO:0006979">
    <property type="term" value="P:response to oxidative stress"/>
    <property type="evidence" value="ECO:0007669"/>
    <property type="project" value="InterPro"/>
</dbReference>
<dbReference type="GO" id="GO:0004601">
    <property type="term" value="F:peroxidase activity"/>
    <property type="evidence" value="ECO:0007669"/>
    <property type="project" value="InterPro"/>
</dbReference>
<dbReference type="Proteomes" id="UP000462212">
    <property type="component" value="Unassembled WGS sequence"/>
</dbReference>
<dbReference type="Pfam" id="PF03098">
    <property type="entry name" value="An_peroxidase"/>
    <property type="match status" value="2"/>
</dbReference>
<dbReference type="PANTHER" id="PTHR11903:SF37">
    <property type="entry name" value="PSI-PRODUCING OXYGENASE A"/>
    <property type="match status" value="1"/>
</dbReference>
<gene>
    <name evidence="7" type="primary">ppoA_1</name>
    <name evidence="7" type="ORF">LSUB1_G008135</name>
</gene>
<keyword evidence="5 6" id="KW-0408">Iron</keyword>
<dbReference type="GO" id="GO:0016705">
    <property type="term" value="F:oxidoreductase activity, acting on paired donors, with incorporation or reduction of molecular oxygen"/>
    <property type="evidence" value="ECO:0007669"/>
    <property type="project" value="InterPro"/>
</dbReference>
<dbReference type="AlphaFoldDB" id="A0A8H8RDY0"/>